<protein>
    <submittedName>
        <fullName evidence="1">Uncharacterized protein</fullName>
    </submittedName>
</protein>
<proteinExistence type="predicted"/>
<evidence type="ECO:0000313" key="2">
    <source>
        <dbReference type="Proteomes" id="UP001239994"/>
    </source>
</evidence>
<dbReference type="Proteomes" id="UP001239994">
    <property type="component" value="Unassembled WGS sequence"/>
</dbReference>
<dbReference type="EMBL" id="JAROKS010000012">
    <property type="protein sequence ID" value="KAK1798010.1"/>
    <property type="molecule type" value="Genomic_DNA"/>
</dbReference>
<dbReference type="Gene3D" id="3.30.420.10">
    <property type="entry name" value="Ribonuclease H-like superfamily/Ribonuclease H"/>
    <property type="match status" value="1"/>
</dbReference>
<comment type="caution">
    <text evidence="1">The sequence shown here is derived from an EMBL/GenBank/DDBJ whole genome shotgun (WGS) entry which is preliminary data.</text>
</comment>
<accession>A0AAD8ZFF2</accession>
<name>A0AAD8ZFF2_9TELE</name>
<organism evidence="1 2">
    <name type="scientific">Electrophorus voltai</name>
    <dbReference type="NCBI Taxonomy" id="2609070"/>
    <lineage>
        <taxon>Eukaryota</taxon>
        <taxon>Metazoa</taxon>
        <taxon>Chordata</taxon>
        <taxon>Craniata</taxon>
        <taxon>Vertebrata</taxon>
        <taxon>Euteleostomi</taxon>
        <taxon>Actinopterygii</taxon>
        <taxon>Neopterygii</taxon>
        <taxon>Teleostei</taxon>
        <taxon>Ostariophysi</taxon>
        <taxon>Gymnotiformes</taxon>
        <taxon>Gymnotoidei</taxon>
        <taxon>Gymnotidae</taxon>
        <taxon>Electrophorus</taxon>
    </lineage>
</organism>
<reference evidence="1" key="1">
    <citation type="submission" date="2023-03" db="EMBL/GenBank/DDBJ databases">
        <title>Electrophorus voltai genome.</title>
        <authorList>
            <person name="Bian C."/>
        </authorList>
    </citation>
    <scope>NUCLEOTIDE SEQUENCE</scope>
    <source>
        <strain evidence="1">CB-2022</strain>
        <tissue evidence="1">Muscle</tissue>
    </source>
</reference>
<keyword evidence="2" id="KW-1185">Reference proteome</keyword>
<gene>
    <name evidence="1" type="ORF">P4O66_000515</name>
</gene>
<evidence type="ECO:0000313" key="1">
    <source>
        <dbReference type="EMBL" id="KAK1798010.1"/>
    </source>
</evidence>
<dbReference type="GO" id="GO:0003676">
    <property type="term" value="F:nucleic acid binding"/>
    <property type="evidence" value="ECO:0007669"/>
    <property type="project" value="InterPro"/>
</dbReference>
<dbReference type="AlphaFoldDB" id="A0AAD8ZFF2"/>
<dbReference type="InterPro" id="IPR036397">
    <property type="entry name" value="RNaseH_sf"/>
</dbReference>
<sequence>MPVSPQPPASSECLTSSRFKLVNDYVPLRPNKKDERKSVCIIFDYLQKKAIYEYSIVYIKLQKANKCDPVMCAFNGTINQFEYIKILEEVMLPYAEKEMTLKRVFQQDNDPKRSSKQATS</sequence>